<gene>
    <name evidence="15" type="ORF">N7498_009781</name>
</gene>
<evidence type="ECO:0000256" key="11">
    <source>
        <dbReference type="ARBA" id="ARBA00034074"/>
    </source>
</evidence>
<keyword evidence="16" id="KW-1185">Reference proteome</keyword>
<keyword evidence="7 13" id="KW-0378">Hydrolase</keyword>
<evidence type="ECO:0000313" key="16">
    <source>
        <dbReference type="Proteomes" id="UP001150904"/>
    </source>
</evidence>
<dbReference type="GO" id="GO:0071555">
    <property type="term" value="P:cell wall organization"/>
    <property type="evidence" value="ECO:0007669"/>
    <property type="project" value="UniProtKB-KW"/>
</dbReference>
<comment type="similarity">
    <text evidence="2 13">Belongs to the glycosyl hydrolase 28 family.</text>
</comment>
<dbReference type="GO" id="GO:0045490">
    <property type="term" value="P:pectin catabolic process"/>
    <property type="evidence" value="ECO:0007669"/>
    <property type="project" value="TreeGrafter"/>
</dbReference>
<name>A0A9W9M5T2_9EURO</name>
<evidence type="ECO:0000256" key="6">
    <source>
        <dbReference type="ARBA" id="ARBA00022737"/>
    </source>
</evidence>
<evidence type="ECO:0000256" key="3">
    <source>
        <dbReference type="ARBA" id="ARBA00012736"/>
    </source>
</evidence>
<dbReference type="AlphaFoldDB" id="A0A9W9M5T2"/>
<dbReference type="RefSeq" id="XP_058303736.1">
    <property type="nucleotide sequence ID" value="XM_058456837.1"/>
</dbReference>
<keyword evidence="5 14" id="KW-0732">Signal</keyword>
<evidence type="ECO:0000256" key="10">
    <source>
        <dbReference type="ARBA" id="ARBA00023316"/>
    </source>
</evidence>
<dbReference type="PANTHER" id="PTHR31884">
    <property type="entry name" value="POLYGALACTURONASE"/>
    <property type="match status" value="1"/>
</dbReference>
<dbReference type="PANTHER" id="PTHR31884:SF1">
    <property type="entry name" value="POLYGALACTURONASE"/>
    <property type="match status" value="1"/>
</dbReference>
<feature type="signal peptide" evidence="14">
    <location>
        <begin position="1"/>
        <end position="20"/>
    </location>
</feature>
<keyword evidence="6" id="KW-0677">Repeat</keyword>
<dbReference type="OrthoDB" id="1546079at2759"/>
<organism evidence="15 16">
    <name type="scientific">Penicillium cinerascens</name>
    <dbReference type="NCBI Taxonomy" id="70096"/>
    <lineage>
        <taxon>Eukaryota</taxon>
        <taxon>Fungi</taxon>
        <taxon>Dikarya</taxon>
        <taxon>Ascomycota</taxon>
        <taxon>Pezizomycotina</taxon>
        <taxon>Eurotiomycetes</taxon>
        <taxon>Eurotiomycetidae</taxon>
        <taxon>Eurotiales</taxon>
        <taxon>Aspergillaceae</taxon>
        <taxon>Penicillium</taxon>
    </lineage>
</organism>
<proteinExistence type="inferred from homology"/>
<reference evidence="15" key="1">
    <citation type="submission" date="2022-12" db="EMBL/GenBank/DDBJ databases">
        <authorList>
            <person name="Petersen C."/>
        </authorList>
    </citation>
    <scope>NUCLEOTIDE SEQUENCE</scope>
    <source>
        <strain evidence="15">IBT 15544</strain>
    </source>
</reference>
<reference evidence="15" key="2">
    <citation type="journal article" date="2023" name="IMA Fungus">
        <title>Comparative genomic study of the Penicillium genus elucidates a diverse pangenome and 15 lateral gene transfer events.</title>
        <authorList>
            <person name="Petersen C."/>
            <person name="Sorensen T."/>
            <person name="Nielsen M.R."/>
            <person name="Sondergaard T.E."/>
            <person name="Sorensen J.L."/>
            <person name="Fitzpatrick D.A."/>
            <person name="Frisvad J.C."/>
            <person name="Nielsen K.L."/>
        </authorList>
    </citation>
    <scope>NUCLEOTIDE SEQUENCE</scope>
    <source>
        <strain evidence="15">IBT 15544</strain>
    </source>
</reference>
<dbReference type="InterPro" id="IPR012334">
    <property type="entry name" value="Pectin_lyas_fold"/>
</dbReference>
<comment type="caution">
    <text evidence="15">The sequence shown here is derived from an EMBL/GenBank/DDBJ whole genome shotgun (WGS) entry which is preliminary data.</text>
</comment>
<evidence type="ECO:0000256" key="9">
    <source>
        <dbReference type="ARBA" id="ARBA00023295"/>
    </source>
</evidence>
<dbReference type="SMART" id="SM00710">
    <property type="entry name" value="PbH1"/>
    <property type="match status" value="5"/>
</dbReference>
<keyword evidence="10" id="KW-0961">Cell wall biogenesis/degradation</keyword>
<dbReference type="InterPro" id="IPR050434">
    <property type="entry name" value="Glycosyl_hydrlase_28"/>
</dbReference>
<comment type="catalytic activity">
    <reaction evidence="11">
        <text>(1,4-alpha-D-galacturonosyl)n+m + H2O = (1,4-alpha-D-galacturonosyl)n + (1,4-alpha-D-galacturonosyl)m.</text>
        <dbReference type="EC" id="3.2.1.15"/>
    </reaction>
</comment>
<keyword evidence="4" id="KW-0964">Secreted</keyword>
<dbReference type="GO" id="GO:0004650">
    <property type="term" value="F:polygalacturonase activity"/>
    <property type="evidence" value="ECO:0007669"/>
    <property type="project" value="UniProtKB-EC"/>
</dbReference>
<dbReference type="Proteomes" id="UP001150904">
    <property type="component" value="Unassembled WGS sequence"/>
</dbReference>
<dbReference type="SUPFAM" id="SSF51126">
    <property type="entry name" value="Pectin lyase-like"/>
    <property type="match status" value="1"/>
</dbReference>
<evidence type="ECO:0000256" key="14">
    <source>
        <dbReference type="SAM" id="SignalP"/>
    </source>
</evidence>
<dbReference type="PROSITE" id="PS00502">
    <property type="entry name" value="POLYGALACTURONASE"/>
    <property type="match status" value="1"/>
</dbReference>
<feature type="active site" evidence="12">
    <location>
        <position position="235"/>
    </location>
</feature>
<evidence type="ECO:0000313" key="15">
    <source>
        <dbReference type="EMBL" id="KAJ5190796.1"/>
    </source>
</evidence>
<dbReference type="InterPro" id="IPR011050">
    <property type="entry name" value="Pectin_lyase_fold/virulence"/>
</dbReference>
<feature type="chain" id="PRO_5040865913" description="endo-polygalacturonase" evidence="14">
    <location>
        <begin position="21"/>
        <end position="374"/>
    </location>
</feature>
<evidence type="ECO:0000256" key="12">
    <source>
        <dbReference type="PROSITE-ProRule" id="PRU10052"/>
    </source>
</evidence>
<evidence type="ECO:0000256" key="1">
    <source>
        <dbReference type="ARBA" id="ARBA00004613"/>
    </source>
</evidence>
<protein>
    <recommendedName>
        <fullName evidence="3">endo-polygalacturonase</fullName>
        <ecNumber evidence="3">3.2.1.15</ecNumber>
    </recommendedName>
</protein>
<evidence type="ECO:0000256" key="4">
    <source>
        <dbReference type="ARBA" id="ARBA00022525"/>
    </source>
</evidence>
<keyword evidence="8" id="KW-1015">Disulfide bond</keyword>
<dbReference type="InterPro" id="IPR006626">
    <property type="entry name" value="PbH1"/>
</dbReference>
<dbReference type="FunFam" id="2.160.20.10:FF:000002">
    <property type="entry name" value="Endopolygalacturonase D"/>
    <property type="match status" value="1"/>
</dbReference>
<comment type="subcellular location">
    <subcellularLocation>
        <location evidence="1">Secreted</location>
    </subcellularLocation>
</comment>
<sequence length="374" mass="38013">MVPSIQLGLIGLLGAAAVHAAPAPTAASALEQRSSTCTFSGSNGAASAIKSKTSCSTIVLSSVAVPAGTTLDLTGLNKGTTVIFEGETTFGYKEWSGPLVSVSGTDITVKGTSGAILNGDGARWWDGKGSNGGKTKLKFFSAHKMINSKIQDIYIKNSPVQVFSINDANDLTVSGITVNDADGDSNGGHNTDAFDVGSSTGVYIINPAVHNQDDCLAVNSGTDISFTGATCIGGHGISIGSVGGRSDNAVENVTVENCSIQNSQNGVRIKTVYGATGSVKDITYKDIHLSGISNYGVVIEQDYKNGSPTGTLTSGVPITGLTLSNVQGTVDSSATDIYVLCASGACEDWTWSGVSVKGGKTSSKCKNVPSGASC</sequence>
<dbReference type="Gene3D" id="2.160.20.10">
    <property type="entry name" value="Single-stranded right-handed beta-helix, Pectin lyase-like"/>
    <property type="match status" value="1"/>
</dbReference>
<dbReference type="GeneID" id="83184138"/>
<keyword evidence="9 13" id="KW-0326">Glycosidase</keyword>
<dbReference type="InterPro" id="IPR000743">
    <property type="entry name" value="Glyco_hydro_28"/>
</dbReference>
<evidence type="ECO:0000256" key="7">
    <source>
        <dbReference type="ARBA" id="ARBA00022801"/>
    </source>
</evidence>
<dbReference type="GO" id="GO:0005576">
    <property type="term" value="C:extracellular region"/>
    <property type="evidence" value="ECO:0007669"/>
    <property type="project" value="UniProtKB-SubCell"/>
</dbReference>
<dbReference type="EMBL" id="JAPQKR010000016">
    <property type="protein sequence ID" value="KAJ5190796.1"/>
    <property type="molecule type" value="Genomic_DNA"/>
</dbReference>
<evidence type="ECO:0000256" key="13">
    <source>
        <dbReference type="RuleBase" id="RU361169"/>
    </source>
</evidence>
<evidence type="ECO:0000256" key="5">
    <source>
        <dbReference type="ARBA" id="ARBA00022729"/>
    </source>
</evidence>
<evidence type="ECO:0000256" key="2">
    <source>
        <dbReference type="ARBA" id="ARBA00008834"/>
    </source>
</evidence>
<evidence type="ECO:0000256" key="8">
    <source>
        <dbReference type="ARBA" id="ARBA00023157"/>
    </source>
</evidence>
<accession>A0A9W9M5T2</accession>
<dbReference type="EC" id="3.2.1.15" evidence="3"/>
<dbReference type="Pfam" id="PF00295">
    <property type="entry name" value="Glyco_hydro_28"/>
    <property type="match status" value="1"/>
</dbReference>